<evidence type="ECO:0000313" key="2">
    <source>
        <dbReference type="EMBL" id="KKW29682.1"/>
    </source>
</evidence>
<dbReference type="EMBL" id="LCRD01000036">
    <property type="protein sequence ID" value="KKW29682.1"/>
    <property type="molecule type" value="Genomic_DNA"/>
</dbReference>
<feature type="chain" id="PRO_5002541578" evidence="1">
    <location>
        <begin position="29"/>
        <end position="455"/>
    </location>
</feature>
<accession>A0A0G1ZNG1</accession>
<organism evidence="2 3">
    <name type="scientific">Candidatus Uhrbacteria bacterium GW2011_GWD2_52_7</name>
    <dbReference type="NCBI Taxonomy" id="1618989"/>
    <lineage>
        <taxon>Bacteria</taxon>
        <taxon>Candidatus Uhriibacteriota</taxon>
    </lineage>
</organism>
<proteinExistence type="predicted"/>
<comment type="caution">
    <text evidence="2">The sequence shown here is derived from an EMBL/GenBank/DDBJ whole genome shotgun (WGS) entry which is preliminary data.</text>
</comment>
<feature type="signal peptide" evidence="1">
    <location>
        <begin position="1"/>
        <end position="28"/>
    </location>
</feature>
<evidence type="ECO:0000256" key="1">
    <source>
        <dbReference type="SAM" id="SignalP"/>
    </source>
</evidence>
<keyword evidence="1" id="KW-0732">Signal</keyword>
<keyword evidence="2" id="KW-0430">Lectin</keyword>
<reference evidence="2 3" key="1">
    <citation type="journal article" date="2015" name="Nature">
        <title>rRNA introns, odd ribosomes, and small enigmatic genomes across a large radiation of phyla.</title>
        <authorList>
            <person name="Brown C.T."/>
            <person name="Hug L.A."/>
            <person name="Thomas B.C."/>
            <person name="Sharon I."/>
            <person name="Castelle C.J."/>
            <person name="Singh A."/>
            <person name="Wilkins M.J."/>
            <person name="Williams K.H."/>
            <person name="Banfield J.F."/>
        </authorList>
    </citation>
    <scope>NUCLEOTIDE SEQUENCE [LARGE SCALE GENOMIC DNA]</scope>
</reference>
<dbReference type="Proteomes" id="UP000034846">
    <property type="component" value="Unassembled WGS sequence"/>
</dbReference>
<dbReference type="GO" id="GO:0030246">
    <property type="term" value="F:carbohydrate binding"/>
    <property type="evidence" value="ECO:0007669"/>
    <property type="project" value="UniProtKB-KW"/>
</dbReference>
<name>A0A0G1ZNG1_9BACT</name>
<sequence length="455" mass="50792">MLYFPRMKRLTVFAAILGLLLPLAPAFAFDPDFIIADSELTNEDAMNLDEIQAFLNKGYLADYETEDWQGVTRSAAEIIWRAAQDHNINPRFILVLLQKEQSLIEDDEPTQKQLDWAAGYAVCDDCSLSDASISRWKGFGKQVNSASMQFAEGYLADIEDSGITQGIPVVIDGTVVTPENAATAAMYAYTPHIHGNKLFVSIWERWFGHEYPTGSLLQVAGEAGVWRIEYGYRRPITSWSALVSRFNPNLIIPVTQTALEQYPIGNAIALPNYSILRDEDSNLYLLVNDTLRPIESMEVFRKIGFSEDEIVDVDNDEIDAYDIGTTITATTQDPNVNVLKLSTNGATFAVQDGVRHSILDATILKAMYPGVTPTVVEPVVIEQYREGTFIKLPDGYLVRSYEEPAVFVISEGVKRPILSEHVFLDYGYSWDDIVFVSQDVLDLHATGDVLTSSEE</sequence>
<protein>
    <submittedName>
        <fullName evidence="2">Curculin domain protein (Mannose-binding) lectin</fullName>
    </submittedName>
</protein>
<evidence type="ECO:0000313" key="3">
    <source>
        <dbReference type="Proteomes" id="UP000034846"/>
    </source>
</evidence>
<dbReference type="AlphaFoldDB" id="A0A0G1ZNG1"/>
<gene>
    <name evidence="2" type="ORF">UY72_C0036G0024</name>
</gene>